<keyword evidence="4" id="KW-1185">Reference proteome</keyword>
<evidence type="ECO:0000313" key="3">
    <source>
        <dbReference type="EMBL" id="CAD5212203.1"/>
    </source>
</evidence>
<dbReference type="EMBL" id="CAJFDH010000002">
    <property type="protein sequence ID" value="CAD5212203.1"/>
    <property type="molecule type" value="Genomic_DNA"/>
</dbReference>
<evidence type="ECO:0000256" key="1">
    <source>
        <dbReference type="SAM" id="MobiDB-lite"/>
    </source>
</evidence>
<keyword evidence="2" id="KW-0812">Transmembrane</keyword>
<dbReference type="OrthoDB" id="5837390at2759"/>
<accession>A0A811K9N9</accession>
<dbReference type="AlphaFoldDB" id="A0A811K9N9"/>
<proteinExistence type="predicted"/>
<feature type="transmembrane region" description="Helical" evidence="2">
    <location>
        <begin position="30"/>
        <end position="51"/>
    </location>
</feature>
<keyword evidence="2" id="KW-1133">Transmembrane helix</keyword>
<gene>
    <name evidence="3" type="ORF">BOKJ2_LOCUS4085</name>
</gene>
<feature type="region of interest" description="Disordered" evidence="1">
    <location>
        <begin position="82"/>
        <end position="113"/>
    </location>
</feature>
<keyword evidence="2" id="KW-0472">Membrane</keyword>
<dbReference type="Proteomes" id="UP000614601">
    <property type="component" value="Unassembled WGS sequence"/>
</dbReference>
<evidence type="ECO:0000256" key="2">
    <source>
        <dbReference type="SAM" id="Phobius"/>
    </source>
</evidence>
<reference evidence="3" key="1">
    <citation type="submission" date="2020-09" db="EMBL/GenBank/DDBJ databases">
        <authorList>
            <person name="Kikuchi T."/>
        </authorList>
    </citation>
    <scope>NUCLEOTIDE SEQUENCE</scope>
    <source>
        <strain evidence="3">SH1</strain>
    </source>
</reference>
<protein>
    <submittedName>
        <fullName evidence="3">Uncharacterized protein</fullName>
    </submittedName>
</protein>
<comment type="caution">
    <text evidence="3">The sequence shown here is derived from an EMBL/GenBank/DDBJ whole genome shotgun (WGS) entry which is preliminary data.</text>
</comment>
<sequence length="113" mass="12585">MRVPKGAPSAGLLYWQQKFPFLKQFKTPPLGTLAVVGCVSFTVLGIGVMILQPYIYNDYYKEVQAQKRALITASREELAQGMKPCEVSSDEEVIEQNQEQEDAEETKTQKGAG</sequence>
<feature type="compositionally biased region" description="Acidic residues" evidence="1">
    <location>
        <begin position="88"/>
        <end position="104"/>
    </location>
</feature>
<dbReference type="Proteomes" id="UP000783686">
    <property type="component" value="Unassembled WGS sequence"/>
</dbReference>
<dbReference type="EMBL" id="CAJFCW020000002">
    <property type="protein sequence ID" value="CAG9095271.1"/>
    <property type="molecule type" value="Genomic_DNA"/>
</dbReference>
<name>A0A811K9N9_9BILA</name>
<evidence type="ECO:0000313" key="4">
    <source>
        <dbReference type="Proteomes" id="UP000614601"/>
    </source>
</evidence>
<organism evidence="3 4">
    <name type="scientific">Bursaphelenchus okinawaensis</name>
    <dbReference type="NCBI Taxonomy" id="465554"/>
    <lineage>
        <taxon>Eukaryota</taxon>
        <taxon>Metazoa</taxon>
        <taxon>Ecdysozoa</taxon>
        <taxon>Nematoda</taxon>
        <taxon>Chromadorea</taxon>
        <taxon>Rhabditida</taxon>
        <taxon>Tylenchina</taxon>
        <taxon>Tylenchomorpha</taxon>
        <taxon>Aphelenchoidea</taxon>
        <taxon>Aphelenchoididae</taxon>
        <taxon>Bursaphelenchus</taxon>
    </lineage>
</organism>